<comment type="caution">
    <text evidence="1">The sequence shown here is derived from an EMBL/GenBank/DDBJ whole genome shotgun (WGS) entry which is preliminary data.</text>
</comment>
<dbReference type="Proteomes" id="UP001163603">
    <property type="component" value="Chromosome 14"/>
</dbReference>
<proteinExistence type="predicted"/>
<gene>
    <name evidence="1" type="ORF">Pint_33539</name>
</gene>
<name>A0ACC0X2N2_9ROSI</name>
<accession>A0ACC0X2N2</accession>
<protein>
    <submittedName>
        <fullName evidence="1">Uncharacterized protein</fullName>
    </submittedName>
</protein>
<evidence type="ECO:0000313" key="1">
    <source>
        <dbReference type="EMBL" id="KAJ0009787.1"/>
    </source>
</evidence>
<evidence type="ECO:0000313" key="2">
    <source>
        <dbReference type="Proteomes" id="UP001163603"/>
    </source>
</evidence>
<organism evidence="1 2">
    <name type="scientific">Pistacia integerrima</name>
    <dbReference type="NCBI Taxonomy" id="434235"/>
    <lineage>
        <taxon>Eukaryota</taxon>
        <taxon>Viridiplantae</taxon>
        <taxon>Streptophyta</taxon>
        <taxon>Embryophyta</taxon>
        <taxon>Tracheophyta</taxon>
        <taxon>Spermatophyta</taxon>
        <taxon>Magnoliopsida</taxon>
        <taxon>eudicotyledons</taxon>
        <taxon>Gunneridae</taxon>
        <taxon>Pentapetalae</taxon>
        <taxon>rosids</taxon>
        <taxon>malvids</taxon>
        <taxon>Sapindales</taxon>
        <taxon>Anacardiaceae</taxon>
        <taxon>Pistacia</taxon>
    </lineage>
</organism>
<reference evidence="2" key="1">
    <citation type="journal article" date="2023" name="G3 (Bethesda)">
        <title>Genome assembly and association tests identify interacting loci associated with vigor, precocity, and sex in interspecific pistachio rootstocks.</title>
        <authorList>
            <person name="Palmer W."/>
            <person name="Jacygrad E."/>
            <person name="Sagayaradj S."/>
            <person name="Cavanaugh K."/>
            <person name="Han R."/>
            <person name="Bertier L."/>
            <person name="Beede B."/>
            <person name="Kafkas S."/>
            <person name="Golino D."/>
            <person name="Preece J."/>
            <person name="Michelmore R."/>
        </authorList>
    </citation>
    <scope>NUCLEOTIDE SEQUENCE [LARGE SCALE GENOMIC DNA]</scope>
</reference>
<keyword evidence="2" id="KW-1185">Reference proteome</keyword>
<sequence>MSASPNSSTSNVAETNLPTFNPSSSINPTKLTCLNFPTWKATMLPYLKGQRVYGYIDGTIQQPAKPSLPLMALPPLTPHMIFGKPRIILFLAA</sequence>
<dbReference type="EMBL" id="CM047749">
    <property type="protein sequence ID" value="KAJ0009787.1"/>
    <property type="molecule type" value="Genomic_DNA"/>
</dbReference>